<evidence type="ECO:0000256" key="4">
    <source>
        <dbReference type="PIRSR" id="PIRSR006806-1"/>
    </source>
</evidence>
<dbReference type="Pfam" id="PF01812">
    <property type="entry name" value="5-FTHF_cyc-lig"/>
    <property type="match status" value="1"/>
</dbReference>
<feature type="binding site" evidence="4">
    <location>
        <begin position="159"/>
        <end position="167"/>
    </location>
    <ligand>
        <name>ATP</name>
        <dbReference type="ChEBI" id="CHEBI:30616"/>
    </ligand>
</feature>
<dbReference type="EC" id="6.3.3.2" evidence="5"/>
<keyword evidence="7" id="KW-0436">Ligase</keyword>
<dbReference type="NCBIfam" id="TIGR02727">
    <property type="entry name" value="MTHFS_bact"/>
    <property type="match status" value="1"/>
</dbReference>
<evidence type="ECO:0000256" key="3">
    <source>
        <dbReference type="ARBA" id="ARBA00022840"/>
    </source>
</evidence>
<evidence type="ECO:0000313" key="9">
    <source>
        <dbReference type="Proteomes" id="UP000229907"/>
    </source>
</evidence>
<dbReference type="GO" id="GO:0046872">
    <property type="term" value="F:metal ion binding"/>
    <property type="evidence" value="ECO:0007669"/>
    <property type="project" value="UniProtKB-KW"/>
</dbReference>
<dbReference type="EMBL" id="JGYU01000003">
    <property type="protein sequence ID" value="KFI57829.1"/>
    <property type="molecule type" value="Genomic_DNA"/>
</dbReference>
<evidence type="ECO:0000313" key="8">
    <source>
        <dbReference type="Proteomes" id="UP000028995"/>
    </source>
</evidence>
<dbReference type="KEGG" id="bcho:BcFMB_04200"/>
<name>A0A087AGC9_9BIFI</name>
<dbReference type="GO" id="GO:0035999">
    <property type="term" value="P:tetrahydrofolate interconversion"/>
    <property type="evidence" value="ECO:0007669"/>
    <property type="project" value="TreeGrafter"/>
</dbReference>
<dbReference type="InterPro" id="IPR037171">
    <property type="entry name" value="NagB/RpiA_transferase-like"/>
</dbReference>
<dbReference type="InterPro" id="IPR002698">
    <property type="entry name" value="FTHF_cligase"/>
</dbReference>
<comment type="cofactor">
    <cofactor evidence="5">
        <name>Mg(2+)</name>
        <dbReference type="ChEBI" id="CHEBI:18420"/>
    </cofactor>
</comment>
<dbReference type="PANTHER" id="PTHR23407">
    <property type="entry name" value="ATPASE INHIBITOR/5-FORMYLTETRAHYDROFOLATE CYCLO-LIGASE"/>
    <property type="match status" value="1"/>
</dbReference>
<dbReference type="Proteomes" id="UP000229907">
    <property type="component" value="Chromosome"/>
</dbReference>
<gene>
    <name evidence="6" type="ORF">BcFMB_04200</name>
    <name evidence="7" type="ORF">BCHO_0990</name>
</gene>
<dbReference type="Proteomes" id="UP000028995">
    <property type="component" value="Unassembled WGS sequence"/>
</dbReference>
<keyword evidence="8" id="KW-1185">Reference proteome</keyword>
<evidence type="ECO:0000313" key="6">
    <source>
        <dbReference type="EMBL" id="ATU20261.1"/>
    </source>
</evidence>
<evidence type="ECO:0000313" key="7">
    <source>
        <dbReference type="EMBL" id="KFI57829.1"/>
    </source>
</evidence>
<keyword evidence="2 4" id="KW-0547">Nucleotide-binding</keyword>
<keyword evidence="5" id="KW-0460">Magnesium</keyword>
<keyword evidence="5" id="KW-0479">Metal-binding</keyword>
<dbReference type="InterPro" id="IPR024185">
    <property type="entry name" value="FTHF_cligase-like_sf"/>
</dbReference>
<dbReference type="AlphaFoldDB" id="A0A087AGC9"/>
<evidence type="ECO:0000256" key="1">
    <source>
        <dbReference type="ARBA" id="ARBA00010638"/>
    </source>
</evidence>
<dbReference type="PIRSF" id="PIRSF006806">
    <property type="entry name" value="FTHF_cligase"/>
    <property type="match status" value="1"/>
</dbReference>
<dbReference type="EMBL" id="CP018044">
    <property type="protein sequence ID" value="ATU20261.1"/>
    <property type="molecule type" value="Genomic_DNA"/>
</dbReference>
<dbReference type="STRING" id="35760.BCHO_0990"/>
<evidence type="ECO:0000256" key="5">
    <source>
        <dbReference type="RuleBase" id="RU361279"/>
    </source>
</evidence>
<dbReference type="eggNOG" id="COG0212">
    <property type="taxonomic scope" value="Bacteria"/>
</dbReference>
<dbReference type="GO" id="GO:0009396">
    <property type="term" value="P:folic acid-containing compound biosynthetic process"/>
    <property type="evidence" value="ECO:0007669"/>
    <property type="project" value="TreeGrafter"/>
</dbReference>
<feature type="binding site" evidence="4">
    <location>
        <begin position="16"/>
        <end position="20"/>
    </location>
    <ligand>
        <name>ATP</name>
        <dbReference type="ChEBI" id="CHEBI:30616"/>
    </ligand>
</feature>
<protein>
    <recommendedName>
        <fullName evidence="5">5-formyltetrahydrofolate cyclo-ligase</fullName>
        <ecNumber evidence="5">6.3.3.2</ecNumber>
    </recommendedName>
</protein>
<evidence type="ECO:0000256" key="2">
    <source>
        <dbReference type="ARBA" id="ARBA00022741"/>
    </source>
</evidence>
<proteinExistence type="inferred from homology"/>
<reference evidence="6 9" key="2">
    <citation type="submission" date="2016-11" db="EMBL/GenBank/DDBJ databases">
        <title>complete genome sequence of Bifidobacterium choerinum strain FMB-1.</title>
        <authorList>
            <person name="Park C.-S."/>
            <person name="Jung D.-H."/>
            <person name="Choi D.-S."/>
        </authorList>
    </citation>
    <scope>NUCLEOTIDE SEQUENCE [LARGE SCALE GENOMIC DNA]</scope>
    <source>
        <strain evidence="6 9">FMB-1</strain>
    </source>
</reference>
<dbReference type="PANTHER" id="PTHR23407:SF1">
    <property type="entry name" value="5-FORMYLTETRAHYDROFOLATE CYCLO-LIGASE"/>
    <property type="match status" value="1"/>
</dbReference>
<organism evidence="7 8">
    <name type="scientific">Bifidobacterium choerinum</name>
    <dbReference type="NCBI Taxonomy" id="35760"/>
    <lineage>
        <taxon>Bacteria</taxon>
        <taxon>Bacillati</taxon>
        <taxon>Actinomycetota</taxon>
        <taxon>Actinomycetes</taxon>
        <taxon>Bifidobacteriales</taxon>
        <taxon>Bifidobacteriaceae</taxon>
        <taxon>Bifidobacterium</taxon>
    </lineage>
</organism>
<dbReference type="GO" id="GO:0030272">
    <property type="term" value="F:5-formyltetrahydrofolate cyclo-ligase activity"/>
    <property type="evidence" value="ECO:0007669"/>
    <property type="project" value="UniProtKB-EC"/>
</dbReference>
<comment type="catalytic activity">
    <reaction evidence="5">
        <text>(6S)-5-formyl-5,6,7,8-tetrahydrofolate + ATP = (6R)-5,10-methenyltetrahydrofolate + ADP + phosphate</text>
        <dbReference type="Rhea" id="RHEA:10488"/>
        <dbReference type="ChEBI" id="CHEBI:30616"/>
        <dbReference type="ChEBI" id="CHEBI:43474"/>
        <dbReference type="ChEBI" id="CHEBI:57455"/>
        <dbReference type="ChEBI" id="CHEBI:57457"/>
        <dbReference type="ChEBI" id="CHEBI:456216"/>
        <dbReference type="EC" id="6.3.3.2"/>
    </reaction>
</comment>
<dbReference type="Gene3D" id="3.40.50.10420">
    <property type="entry name" value="NagB/RpiA/CoA transferase-like"/>
    <property type="match status" value="1"/>
</dbReference>
<dbReference type="SUPFAM" id="SSF100950">
    <property type="entry name" value="NagB/RpiA/CoA transferase-like"/>
    <property type="match status" value="1"/>
</dbReference>
<keyword evidence="3 4" id="KW-0067">ATP-binding</keyword>
<dbReference type="RefSeq" id="WP_051354874.1">
    <property type="nucleotide sequence ID" value="NZ_CP018044.1"/>
</dbReference>
<dbReference type="OrthoDB" id="3242798at2"/>
<accession>A0A087AGC9</accession>
<comment type="similarity">
    <text evidence="1 5">Belongs to the 5-formyltetrahydrofolate cyclo-ligase family.</text>
</comment>
<feature type="binding site" evidence="4">
    <location>
        <position position="66"/>
    </location>
    <ligand>
        <name>substrate</name>
    </ligand>
</feature>
<sequence>MSTNQPNPNPPIDARKRELRHELLAQRRHTTDAERAAAGERCAASLFALPLFSKPRTTPLTMACHVSMGTEISTLPILNEAASRGIELLVPRLGSGREIGWSRLTSPDEVTALHHEHAAGDGHMPRPDEPDTGTLPAEALADADIIVLPALAVDHGGGRLGRGAGWYDHALEYARPAAPRIAMCWSCEFVVTPLPTQPHDMPVDAVLTPQHLVFIQ</sequence>
<reference evidence="7 8" key="1">
    <citation type="submission" date="2014-03" db="EMBL/GenBank/DDBJ databases">
        <title>Genomics of Bifidobacteria.</title>
        <authorList>
            <person name="Ventura M."/>
            <person name="Milani C."/>
            <person name="Lugli G.A."/>
        </authorList>
    </citation>
    <scope>NUCLEOTIDE SEQUENCE [LARGE SCALE GENOMIC DNA]</scope>
    <source>
        <strain evidence="7 8">LMG 10510</strain>
    </source>
</reference>
<dbReference type="GO" id="GO:0005524">
    <property type="term" value="F:ATP binding"/>
    <property type="evidence" value="ECO:0007669"/>
    <property type="project" value="UniProtKB-KW"/>
</dbReference>
<feature type="binding site" evidence="4">
    <location>
        <position position="71"/>
    </location>
    <ligand>
        <name>substrate</name>
    </ligand>
</feature>